<protein>
    <recommendedName>
        <fullName evidence="6">Oligopeptide/dipeptide ABC transporter C-terminal domain-containing protein</fullName>
    </recommendedName>
</protein>
<evidence type="ECO:0000313" key="4">
    <source>
        <dbReference type="EMBL" id="ORC54746.1"/>
    </source>
</evidence>
<dbReference type="InterPro" id="IPR050319">
    <property type="entry name" value="ABC_transp_ATP-bind"/>
</dbReference>
<dbReference type="Proteomes" id="UP000192815">
    <property type="component" value="Unassembled WGS sequence"/>
</dbReference>
<keyword evidence="5" id="KW-1185">Reference proteome</keyword>
<dbReference type="PANTHER" id="PTHR43776">
    <property type="entry name" value="TRANSPORT ATP-BINDING PROTEIN"/>
    <property type="match status" value="1"/>
</dbReference>
<accession>A0A1X0N0Q0</accession>
<dbReference type="EMBL" id="MUIO01000126">
    <property type="protein sequence ID" value="ORC54746.1"/>
    <property type="molecule type" value="Genomic_DNA"/>
</dbReference>
<dbReference type="SUPFAM" id="SSF52540">
    <property type="entry name" value="P-loop containing nucleoside triphosphate hydrolases"/>
    <property type="match status" value="1"/>
</dbReference>
<comment type="caution">
    <text evidence="4">The sequence shown here is derived from an EMBL/GenBank/DDBJ whole genome shotgun (WGS) entry which is preliminary data.</text>
</comment>
<keyword evidence="1" id="KW-0813">Transport</keyword>
<evidence type="ECO:0008006" key="6">
    <source>
        <dbReference type="Google" id="ProtNLM"/>
    </source>
</evidence>
<evidence type="ECO:0000256" key="1">
    <source>
        <dbReference type="ARBA" id="ARBA00022448"/>
    </source>
</evidence>
<evidence type="ECO:0000256" key="3">
    <source>
        <dbReference type="ARBA" id="ARBA00022840"/>
    </source>
</evidence>
<keyword evidence="3" id="KW-0067">ATP-binding</keyword>
<dbReference type="GO" id="GO:0005524">
    <property type="term" value="F:ATP binding"/>
    <property type="evidence" value="ECO:0007669"/>
    <property type="project" value="UniProtKB-KW"/>
</dbReference>
<dbReference type="STRING" id="1958950.BZK31_25445"/>
<name>A0A1X0N0Q0_9PSED</name>
<dbReference type="AlphaFoldDB" id="A0A1X0N0Q0"/>
<proteinExistence type="predicted"/>
<keyword evidence="2" id="KW-0547">Nucleotide-binding</keyword>
<evidence type="ECO:0000313" key="5">
    <source>
        <dbReference type="Proteomes" id="UP000192815"/>
    </source>
</evidence>
<dbReference type="InterPro" id="IPR027417">
    <property type="entry name" value="P-loop_NTPase"/>
</dbReference>
<organism evidence="4 5">
    <name type="scientific">Pseudomonas floridensis</name>
    <dbReference type="NCBI Taxonomy" id="1958950"/>
    <lineage>
        <taxon>Bacteria</taxon>
        <taxon>Pseudomonadati</taxon>
        <taxon>Pseudomonadota</taxon>
        <taxon>Gammaproteobacteria</taxon>
        <taxon>Pseudomonadales</taxon>
        <taxon>Pseudomonadaceae</taxon>
        <taxon>Pseudomonas</taxon>
    </lineage>
</organism>
<reference evidence="5" key="1">
    <citation type="submission" date="2017-02" db="EMBL/GenBank/DDBJ databases">
        <title>Pseudomonas floridae sp. nov., a novel pathogenic bacterial species isolated from tomato.</title>
        <authorList>
            <person name="Timilsina S."/>
            <person name="Vallad G.E."/>
            <person name="Jones J.B."/>
        </authorList>
    </citation>
    <scope>NUCLEOTIDE SEQUENCE [LARGE SCALE GENOMIC DNA]</scope>
    <source>
        <strain evidence="5">GEV388</strain>
    </source>
</reference>
<evidence type="ECO:0000256" key="2">
    <source>
        <dbReference type="ARBA" id="ARBA00022741"/>
    </source>
</evidence>
<sequence>MRELQEKHGLTYLFISHDLAVVKALAHDVIVVKDGKIVEQGASHTVFDSPTHPYTRELLAAAHPGFA</sequence>
<gene>
    <name evidence="4" type="ORF">BZK31_25445</name>
</gene>
<dbReference type="Gene3D" id="3.40.50.300">
    <property type="entry name" value="P-loop containing nucleotide triphosphate hydrolases"/>
    <property type="match status" value="1"/>
</dbReference>